<name>A0ABY4FPA8_9MICO</name>
<protein>
    <recommendedName>
        <fullName evidence="2">WDGH domain-containing protein</fullName>
    </recommendedName>
</protein>
<feature type="compositionally biased region" description="Basic and acidic residues" evidence="1">
    <location>
        <begin position="134"/>
        <end position="145"/>
    </location>
</feature>
<proteinExistence type="predicted"/>
<dbReference type="Pfam" id="PF25311">
    <property type="entry name" value="WDGH"/>
    <property type="match status" value="1"/>
</dbReference>
<accession>A0ABY4FPA8</accession>
<evidence type="ECO:0000259" key="2">
    <source>
        <dbReference type="Pfam" id="PF25311"/>
    </source>
</evidence>
<gene>
    <name evidence="3" type="ORF">MUN78_04510</name>
</gene>
<dbReference type="InterPro" id="IPR057362">
    <property type="entry name" value="WDGH"/>
</dbReference>
<dbReference type="RefSeq" id="WP_244729099.1">
    <property type="nucleotide sequence ID" value="NZ_CP095045.1"/>
</dbReference>
<dbReference type="Proteomes" id="UP000831786">
    <property type="component" value="Chromosome"/>
</dbReference>
<evidence type="ECO:0000313" key="4">
    <source>
        <dbReference type="Proteomes" id="UP000831786"/>
    </source>
</evidence>
<reference evidence="3 4" key="1">
    <citation type="submission" date="2022-04" db="EMBL/GenBank/DDBJ databases">
        <title>Leucobacter sp. isolated from rhizosphere of garlic.</title>
        <authorList>
            <person name="Won M."/>
            <person name="Lee C.-M."/>
            <person name="Woen H.-Y."/>
            <person name="Kwon S.-W."/>
        </authorList>
    </citation>
    <scope>NUCLEOTIDE SEQUENCE [LARGE SCALE GENOMIC DNA]</scope>
    <source>
        <strain evidence="3 4">H21R-40</strain>
    </source>
</reference>
<organism evidence="3 4">
    <name type="scientific">Leucobacter allii</name>
    <dbReference type="NCBI Taxonomy" id="2932247"/>
    <lineage>
        <taxon>Bacteria</taxon>
        <taxon>Bacillati</taxon>
        <taxon>Actinomycetota</taxon>
        <taxon>Actinomycetes</taxon>
        <taxon>Micrococcales</taxon>
        <taxon>Microbacteriaceae</taxon>
        <taxon>Leucobacter</taxon>
    </lineage>
</organism>
<keyword evidence="4" id="KW-1185">Reference proteome</keyword>
<sequence>MTNQQAPVQGGATEEQIQAVVSGSTSDGHHTFDELYDYRMLYNAHSANGWLEAGIDVVKSWRHSDGELCFGGGWFIVTATLPTGQVSNHYRAANWDLFNVPEVDLPPKYDGHSPADAADRLRRALSVSASADPSDEHHDAEERQAECKCSAYSEDRGGGYFELMLEPEPDCPEHGAGIAAESEDHAATVTGERDGLAKALCAIEMRSKAATLEEVVAGIERWTRHRHEADRLIEELYDYGLCLVPTLGRDIAGETEAEVVKCGPEPEEWDREGAAYLRGLRRAAEIVRGGR</sequence>
<evidence type="ECO:0000256" key="1">
    <source>
        <dbReference type="SAM" id="MobiDB-lite"/>
    </source>
</evidence>
<dbReference type="EMBL" id="CP095045">
    <property type="protein sequence ID" value="UOQ58114.1"/>
    <property type="molecule type" value="Genomic_DNA"/>
</dbReference>
<evidence type="ECO:0000313" key="3">
    <source>
        <dbReference type="EMBL" id="UOQ58114.1"/>
    </source>
</evidence>
<feature type="domain" description="WDGH" evidence="2">
    <location>
        <begin position="23"/>
        <end position="123"/>
    </location>
</feature>
<feature type="region of interest" description="Disordered" evidence="1">
    <location>
        <begin position="126"/>
        <end position="145"/>
    </location>
</feature>